<reference evidence="2 3" key="1">
    <citation type="submission" date="2015-06" db="EMBL/GenBank/DDBJ databases">
        <title>New insights into the roles of widespread benthic archaea in carbon and nitrogen cycling.</title>
        <authorList>
            <person name="Lazar C.S."/>
            <person name="Baker B.J."/>
            <person name="Seitz K.W."/>
            <person name="Hyde A.S."/>
            <person name="Dick G.J."/>
            <person name="Hinrichs K.-U."/>
            <person name="Teske A.P."/>
        </authorList>
    </citation>
    <scope>NUCLEOTIDE SEQUENCE [LARGE SCALE GENOMIC DNA]</scope>
    <source>
        <strain evidence="2">SG8-32-1</strain>
    </source>
</reference>
<sequence>MRVLILSDFHGYNKAFFKAADTAKRVEAEIIVICGDITNFGNVIHAKSLFIPLTRLNLPILYVPGNCDLSSFFKEKIENAKNVHASCTKIKDYTFIGVGGAPSSYLKTPLEFPDNWLMNSLNEGFALCSSTEKLIILSHAPPFNTQLDMAYMNEHIGSRSVRGFVEEKKPIAVFCGHVHEAPGIDYINETLIVNPGPAKKGNYAIAEINDAIEVRFGTF</sequence>
<dbReference type="SUPFAM" id="SSF56300">
    <property type="entry name" value="Metallo-dependent phosphatases"/>
    <property type="match status" value="1"/>
</dbReference>
<dbReference type="PANTHER" id="PTHR37523:SF1">
    <property type="entry name" value="CALCINEURIN-LIKE PHOSPHOESTERASE DOMAIN-CONTAINING PROTEIN"/>
    <property type="match status" value="1"/>
</dbReference>
<proteinExistence type="predicted"/>
<dbReference type="PANTHER" id="PTHR37523">
    <property type="entry name" value="METALLOPHOSPHOESTERASE"/>
    <property type="match status" value="1"/>
</dbReference>
<dbReference type="AlphaFoldDB" id="A0A0M0BXS9"/>
<name>A0A0M0BXS9_9ARCH</name>
<dbReference type="InterPro" id="IPR004843">
    <property type="entry name" value="Calcineurin-like_PHP"/>
</dbReference>
<gene>
    <name evidence="2" type="ORF">AC477_01715</name>
</gene>
<dbReference type="GO" id="GO:0016787">
    <property type="term" value="F:hydrolase activity"/>
    <property type="evidence" value="ECO:0007669"/>
    <property type="project" value="InterPro"/>
</dbReference>
<dbReference type="Gene3D" id="3.60.21.10">
    <property type="match status" value="1"/>
</dbReference>
<dbReference type="Proteomes" id="UP000037237">
    <property type="component" value="Unassembled WGS sequence"/>
</dbReference>
<dbReference type="Pfam" id="PF00149">
    <property type="entry name" value="Metallophos"/>
    <property type="match status" value="1"/>
</dbReference>
<organism evidence="2 3">
    <name type="scientific">miscellaneous Crenarchaeota group-1 archaeon SG8-32-1</name>
    <dbReference type="NCBI Taxonomy" id="1685124"/>
    <lineage>
        <taxon>Archaea</taxon>
        <taxon>Candidatus Bathyarchaeota</taxon>
        <taxon>MCG-1</taxon>
    </lineage>
</organism>
<feature type="domain" description="Calcineurin-like phosphoesterase" evidence="1">
    <location>
        <begin position="1"/>
        <end position="180"/>
    </location>
</feature>
<comment type="caution">
    <text evidence="2">The sequence shown here is derived from an EMBL/GenBank/DDBJ whole genome shotgun (WGS) entry which is preliminary data.</text>
</comment>
<evidence type="ECO:0000313" key="2">
    <source>
        <dbReference type="EMBL" id="KON33274.1"/>
    </source>
</evidence>
<dbReference type="InterPro" id="IPR029052">
    <property type="entry name" value="Metallo-depent_PP-like"/>
</dbReference>
<dbReference type="EMBL" id="LFWU01000034">
    <property type="protein sequence ID" value="KON33274.1"/>
    <property type="molecule type" value="Genomic_DNA"/>
</dbReference>
<evidence type="ECO:0000313" key="3">
    <source>
        <dbReference type="Proteomes" id="UP000037237"/>
    </source>
</evidence>
<protein>
    <recommendedName>
        <fullName evidence="1">Calcineurin-like phosphoesterase domain-containing protein</fullName>
    </recommendedName>
</protein>
<accession>A0A0M0BXS9</accession>
<evidence type="ECO:0000259" key="1">
    <source>
        <dbReference type="Pfam" id="PF00149"/>
    </source>
</evidence>